<gene>
    <name evidence="3" type="ORF">N7494_010673</name>
</gene>
<feature type="compositionally biased region" description="Basic and acidic residues" evidence="1">
    <location>
        <begin position="198"/>
        <end position="373"/>
    </location>
</feature>
<dbReference type="SMART" id="SM00717">
    <property type="entry name" value="SANT"/>
    <property type="match status" value="2"/>
</dbReference>
<feature type="compositionally biased region" description="Low complexity" evidence="1">
    <location>
        <begin position="1897"/>
        <end position="1909"/>
    </location>
</feature>
<feature type="domain" description="SANT" evidence="2">
    <location>
        <begin position="1131"/>
        <end position="1182"/>
    </location>
</feature>
<feature type="compositionally biased region" description="Basic and acidic residues" evidence="1">
    <location>
        <begin position="1328"/>
        <end position="1337"/>
    </location>
</feature>
<proteinExistence type="predicted"/>
<dbReference type="SUPFAM" id="SSF46689">
    <property type="entry name" value="Homeodomain-like"/>
    <property type="match status" value="2"/>
</dbReference>
<accession>A0AAD6CI80</accession>
<dbReference type="Proteomes" id="UP001220324">
    <property type="component" value="Unassembled WGS sequence"/>
</dbReference>
<feature type="compositionally biased region" description="Pro residues" evidence="1">
    <location>
        <begin position="2071"/>
        <end position="2080"/>
    </location>
</feature>
<protein>
    <recommendedName>
        <fullName evidence="2">SANT domain-containing protein</fullName>
    </recommendedName>
</protein>
<feature type="compositionally biased region" description="Polar residues" evidence="1">
    <location>
        <begin position="1871"/>
        <end position="1894"/>
    </location>
</feature>
<feature type="compositionally biased region" description="Basic and acidic residues" evidence="1">
    <location>
        <begin position="13"/>
        <end position="25"/>
    </location>
</feature>
<feature type="compositionally biased region" description="Low complexity" evidence="1">
    <location>
        <begin position="2008"/>
        <end position="2022"/>
    </location>
</feature>
<comment type="caution">
    <text evidence="3">The sequence shown here is derived from an EMBL/GenBank/DDBJ whole genome shotgun (WGS) entry which is preliminary data.</text>
</comment>
<feature type="region of interest" description="Disordered" evidence="1">
    <location>
        <begin position="1446"/>
        <end position="2080"/>
    </location>
</feature>
<feature type="compositionally biased region" description="Polar residues" evidence="1">
    <location>
        <begin position="1527"/>
        <end position="1543"/>
    </location>
</feature>
<dbReference type="InterPro" id="IPR009057">
    <property type="entry name" value="Homeodomain-like_sf"/>
</dbReference>
<dbReference type="CDD" id="cd00167">
    <property type="entry name" value="SANT"/>
    <property type="match status" value="2"/>
</dbReference>
<feature type="compositionally biased region" description="Polar residues" evidence="1">
    <location>
        <begin position="509"/>
        <end position="520"/>
    </location>
</feature>
<feature type="compositionally biased region" description="Pro residues" evidence="1">
    <location>
        <begin position="1291"/>
        <end position="1305"/>
    </location>
</feature>
<feature type="compositionally biased region" description="Low complexity" evidence="1">
    <location>
        <begin position="602"/>
        <end position="617"/>
    </location>
</feature>
<dbReference type="PROSITE" id="PS51293">
    <property type="entry name" value="SANT"/>
    <property type="match status" value="1"/>
</dbReference>
<feature type="compositionally biased region" description="Pro residues" evidence="1">
    <location>
        <begin position="1854"/>
        <end position="1863"/>
    </location>
</feature>
<dbReference type="Pfam" id="PF00249">
    <property type="entry name" value="Myb_DNA-binding"/>
    <property type="match status" value="1"/>
</dbReference>
<evidence type="ECO:0000313" key="3">
    <source>
        <dbReference type="EMBL" id="KAJ5524023.1"/>
    </source>
</evidence>
<dbReference type="InterPro" id="IPR001005">
    <property type="entry name" value="SANT/Myb"/>
</dbReference>
<feature type="region of interest" description="Disordered" evidence="1">
    <location>
        <begin position="1221"/>
        <end position="1384"/>
    </location>
</feature>
<reference evidence="3 4" key="1">
    <citation type="journal article" date="2023" name="IMA Fungus">
        <title>Comparative genomic study of the Penicillium genus elucidates a diverse pangenome and 15 lateral gene transfer events.</title>
        <authorList>
            <person name="Petersen C."/>
            <person name="Sorensen T."/>
            <person name="Nielsen M.R."/>
            <person name="Sondergaard T.E."/>
            <person name="Sorensen J.L."/>
            <person name="Fitzpatrick D.A."/>
            <person name="Frisvad J.C."/>
            <person name="Nielsen K.L."/>
        </authorList>
    </citation>
    <scope>NUCLEOTIDE SEQUENCE [LARGE SCALE GENOMIC DNA]</scope>
    <source>
        <strain evidence="3 4">IBT 35679</strain>
    </source>
</reference>
<feature type="compositionally biased region" description="Basic and acidic residues" evidence="1">
    <location>
        <begin position="652"/>
        <end position="673"/>
    </location>
</feature>
<feature type="compositionally biased region" description="Basic and acidic residues" evidence="1">
    <location>
        <begin position="128"/>
        <end position="153"/>
    </location>
</feature>
<evidence type="ECO:0000256" key="1">
    <source>
        <dbReference type="SAM" id="MobiDB-lite"/>
    </source>
</evidence>
<feature type="compositionally biased region" description="Low complexity" evidence="1">
    <location>
        <begin position="1934"/>
        <end position="1954"/>
    </location>
</feature>
<dbReference type="EMBL" id="JAQIZZ010000008">
    <property type="protein sequence ID" value="KAJ5524023.1"/>
    <property type="molecule type" value="Genomic_DNA"/>
</dbReference>
<feature type="compositionally biased region" description="Polar residues" evidence="1">
    <location>
        <begin position="1827"/>
        <end position="1846"/>
    </location>
</feature>
<feature type="compositionally biased region" description="Basic residues" evidence="1">
    <location>
        <begin position="1191"/>
        <end position="1203"/>
    </location>
</feature>
<feature type="compositionally biased region" description="Low complexity" evidence="1">
    <location>
        <begin position="158"/>
        <end position="172"/>
    </location>
</feature>
<feature type="compositionally biased region" description="Basic and acidic residues" evidence="1">
    <location>
        <begin position="415"/>
        <end position="425"/>
    </location>
</feature>
<name>A0AAD6CI80_9EURO</name>
<feature type="region of interest" description="Disordered" evidence="1">
    <location>
        <begin position="1"/>
        <end position="837"/>
    </location>
</feature>
<feature type="compositionally biased region" description="Polar residues" evidence="1">
    <location>
        <begin position="1588"/>
        <end position="1597"/>
    </location>
</feature>
<feature type="compositionally biased region" description="Polar residues" evidence="1">
    <location>
        <begin position="1955"/>
        <end position="1982"/>
    </location>
</feature>
<sequence length="2080" mass="229458">MSSRFPPSSGFNSRDRSPRFGDRRTAAGPRGPDDGNVPFGREPPSAPRALRGLVDSPRGHFGGRGRGYGRGEFRDRDRDHRDRDREFRDSRDAPPFRRDMDRDWGRRDRDFDPRDNRMGFGRGRSRSPTRDFRDVREPPSRDFDVVRMRRNSRDSILSASSGGPDGPPSNGGHPRGGSMRGRGRGDWEGGRGRGRPSFFDDREQFRRRSRSRDTWRDRGRDRMMDRDRDRDRDMNMDRDRPPLDRPPLDRPPMDRPLDRPPLDRPPLDRPLDRPPLDRPLLDRPPMDRQPMDRPIMDHPMLDRALSDRIPLDRDRGLDRDRDIMRDRERDRNIDRRERFDRREDWQMRGQDREYRDRSVEPWKREHPPNRADNRAGSIAHGVPSSIGAPVPERMPDQGPQDQARKASIISSAGGHEARRESDRSEIPPLRSEPPKDLGPINQHSPPPSAPQVPAFGSMTAPIPSVPPVKGPSEGRTLSDASTQAEKAQNEKPKTLPQAPTGPKAERNDSTAQPDISSQLFDSRPPLEAQRTYPQISDRSPPTAPAAMAKRDSLNGQIESQGPPKPHTVSTSPTISRLPPPPRSLSRDRSISPRMQASNIPTGPRGYPRSGSSPRGGSKANKPWGRSGYNRAPSVSTGPPKKETDEPESMRPLIEKPKEENRQTSSGSRDDSQKEATMTAEPNHATSPSSTSMKLTIRSSPPPAPMIQSPPKDDEQARKLEHRLERPDQKPEQKPEQKLEQKPEQKPEQKLEKKPEPAPGSDVELKQQNQLEQIPYQEQNKQQQPVPAQEENQPVLQDQPKLKQSEQQHDKSEPADKDETALIPGFGQSSDEDDEENEVFSHEYLEERKRSFERDMELLRAEIPPSPLDDPHIVSLLLRIQLLGKIAQEETADPAPAEPLPSLEENAAPAVSTVERVVTFAPTTAEGIVEPVSQAAIPPVVAHPEITVDGLPFLSDGPPTPLSDMEICQDNDSMKLQLKEAFLNELSKQQKEVAKKNAALRAEYMAHYKPWRLHVWELDRLKNKKPMTPGPASPPPSTVPVTPTVMPEGREGRRYKGNSELDFLNALKASEISAQEELERRKTKMVTARPDLSREAIIPDMLEPREAKARIYKDVNNAVETDNAMDVFGFLPPPNDFTKEEHTMFTDAFMAYPKKWGKIAEALPGRDFQQCIVHYYLTKEEIKYKAKLNKRWSKRGKNKTRSARPKSNALIADLGVVKPDFDGEEEVPAVTDTGRPRRAAAPTFGDSNDGQSAKETEPIEKPASRRGGRLGGARAPKRNKTTEKEQRTQGPALPPPPPPPPPPQSNPPLAAIPKMEFGMDGTMDAVMPPDREMSDREAQMPASRPRAGRGRAKEGVYVFESTESDPAMTPKQLETGYGSLQPTSYWSVPEQRDFPRLLAHFGRDFEGISNFMKTKTTVMVKNYYQRRLDSGQKDFEELLLIAEDKKTRGEPTGPLPVPSVAPKRRYEATPSTIVPRPLAPHGDLMTEADEMRFSSKGKPLAMSPQPMPLHGRPLSENERGPNRYPTLAQASTVASVPTGSTNLGDETRAMRGHPNRMSGPRLGYFTEDRRDSSMLPHSSSRGQDMQIPSRHTPSSSIPSEMARMDPLSGQAYMAAQAPPSLLPPTHSRHTSLTQAPGSPTQLPRPELDISSVHRDPFGQRQYYSLSGQPGGLQSPRPVLSPTKDVPRLSGTPAPDSKVPAKRSNIMSILNNEPEEPQPRKRFASEAPSAPASVASGPRSVYQGMGATRVDETAMSGATTNSGYGQPGQYQTSSRGYQEYSSYGPPPGSSGTSATSDWMARFDPRAQQAGSQSQPPPPSQQSSRPTGSLASQNAYSHYATGPSQSAGQLSGLAVPSPAPTPPPGSQRPAYPSVFSQPSAGQGHASSNSRDLTSQPQAYRPVSPSSRASSVAFGSRQDPPTPGQPSASLYGIPPRPSGAYSPATPSTPASAQPLSQSYQQHVQTFVNGTHRSTPVSLTGGSSAYGHSTPPPQSQNGRSMPSLSGLARSYTPPSGMHPSMSGSSMGYAPPQASAAGTMQPLHQRPAGPGSLGEPTSTPNHHRVYSQGSMQGGIPPLHPPSQPPR</sequence>
<dbReference type="Gene3D" id="1.10.10.60">
    <property type="entry name" value="Homeodomain-like"/>
    <property type="match status" value="2"/>
</dbReference>
<feature type="compositionally biased region" description="Basic and acidic residues" evidence="1">
    <location>
        <begin position="799"/>
        <end position="819"/>
    </location>
</feature>
<evidence type="ECO:0000313" key="4">
    <source>
        <dbReference type="Proteomes" id="UP001220324"/>
    </source>
</evidence>
<feature type="compositionally biased region" description="Pro residues" evidence="1">
    <location>
        <begin position="1027"/>
        <end position="1037"/>
    </location>
</feature>
<feature type="compositionally biased region" description="Polar residues" evidence="1">
    <location>
        <begin position="1629"/>
        <end position="1640"/>
    </location>
</feature>
<feature type="compositionally biased region" description="Polar residues" evidence="1">
    <location>
        <begin position="1754"/>
        <end position="1774"/>
    </location>
</feature>
<dbReference type="InterPro" id="IPR017884">
    <property type="entry name" value="SANT_dom"/>
</dbReference>
<feature type="compositionally biased region" description="Low complexity" evidence="1">
    <location>
        <begin position="1723"/>
        <end position="1738"/>
    </location>
</feature>
<feature type="compositionally biased region" description="Basic and acidic residues" evidence="1">
    <location>
        <begin position="710"/>
        <end position="755"/>
    </location>
</feature>
<evidence type="ECO:0000259" key="2">
    <source>
        <dbReference type="PROSITE" id="PS51293"/>
    </source>
</evidence>
<feature type="compositionally biased region" description="Basic and acidic residues" evidence="1">
    <location>
        <begin position="1251"/>
        <end position="1262"/>
    </location>
</feature>
<feature type="compositionally biased region" description="Basic and acidic residues" evidence="1">
    <location>
        <begin position="69"/>
        <end position="117"/>
    </location>
</feature>
<organism evidence="3 4">
    <name type="scientific">Penicillium frequentans</name>
    <dbReference type="NCBI Taxonomy" id="3151616"/>
    <lineage>
        <taxon>Eukaryota</taxon>
        <taxon>Fungi</taxon>
        <taxon>Dikarya</taxon>
        <taxon>Ascomycota</taxon>
        <taxon>Pezizomycotina</taxon>
        <taxon>Eurotiomycetes</taxon>
        <taxon>Eurotiomycetidae</taxon>
        <taxon>Eurotiales</taxon>
        <taxon>Aspergillaceae</taxon>
        <taxon>Penicillium</taxon>
    </lineage>
</organism>
<feature type="compositionally biased region" description="Polar residues" evidence="1">
    <location>
        <begin position="1"/>
        <end position="12"/>
    </location>
</feature>
<feature type="region of interest" description="Disordered" evidence="1">
    <location>
        <begin position="1191"/>
        <end position="1210"/>
    </location>
</feature>
<feature type="compositionally biased region" description="Basic and acidic residues" evidence="1">
    <location>
        <begin position="1644"/>
        <end position="1656"/>
    </location>
</feature>
<keyword evidence="4" id="KW-1185">Reference proteome</keyword>
<feature type="compositionally biased region" description="Polar residues" evidence="1">
    <location>
        <begin position="765"/>
        <end position="795"/>
    </location>
</feature>
<feature type="region of interest" description="Disordered" evidence="1">
    <location>
        <begin position="1023"/>
        <end position="1050"/>
    </location>
</feature>
<feature type="compositionally biased region" description="Polar residues" evidence="1">
    <location>
        <begin position="683"/>
        <end position="697"/>
    </location>
</feature>